<dbReference type="Gene3D" id="2.30.180.10">
    <property type="entry name" value="FAS1 domain"/>
    <property type="match status" value="1"/>
</dbReference>
<evidence type="ECO:0000256" key="1">
    <source>
        <dbReference type="SAM" id="SignalP"/>
    </source>
</evidence>
<gene>
    <name evidence="3" type="ORF">EG799_11635</name>
</gene>
<dbReference type="SUPFAM" id="SSF82153">
    <property type="entry name" value="FAS1 domain"/>
    <property type="match status" value="1"/>
</dbReference>
<evidence type="ECO:0000313" key="4">
    <source>
        <dbReference type="Proteomes" id="UP000275232"/>
    </source>
</evidence>
<dbReference type="AlphaFoldDB" id="A0A3N5DBP8"/>
<dbReference type="EMBL" id="RPFZ01000001">
    <property type="protein sequence ID" value="RPF72198.1"/>
    <property type="molecule type" value="Genomic_DNA"/>
</dbReference>
<dbReference type="Pfam" id="PF02469">
    <property type="entry name" value="Fasciclin"/>
    <property type="match status" value="1"/>
</dbReference>
<feature type="domain" description="FAS1" evidence="2">
    <location>
        <begin position="46"/>
        <end position="190"/>
    </location>
</feature>
<dbReference type="PROSITE" id="PS50213">
    <property type="entry name" value="FAS1"/>
    <property type="match status" value="1"/>
</dbReference>
<keyword evidence="4" id="KW-1185">Reference proteome</keyword>
<evidence type="ECO:0000313" key="3">
    <source>
        <dbReference type="EMBL" id="RPF72198.1"/>
    </source>
</evidence>
<dbReference type="SMART" id="SM00554">
    <property type="entry name" value="FAS1"/>
    <property type="match status" value="1"/>
</dbReference>
<proteinExistence type="predicted"/>
<dbReference type="GO" id="GO:0005615">
    <property type="term" value="C:extracellular space"/>
    <property type="evidence" value="ECO:0007669"/>
    <property type="project" value="TreeGrafter"/>
</dbReference>
<dbReference type="InterPro" id="IPR036378">
    <property type="entry name" value="FAS1_dom_sf"/>
</dbReference>
<organism evidence="3 4">
    <name type="scientific">Aurantiacibacter spongiae</name>
    <dbReference type="NCBI Taxonomy" id="2488860"/>
    <lineage>
        <taxon>Bacteria</taxon>
        <taxon>Pseudomonadati</taxon>
        <taxon>Pseudomonadota</taxon>
        <taxon>Alphaproteobacteria</taxon>
        <taxon>Sphingomonadales</taxon>
        <taxon>Erythrobacteraceae</taxon>
        <taxon>Aurantiacibacter</taxon>
    </lineage>
</organism>
<sequence>MNKLAIALTSSAALALAACGDTAADEPVTEDTAMADTMANDTAMADGTLVEIAQGNPDFSTLVAAVNAANLGETLSGPGPYTVFAPTNSAFDALPDGTVEDLTTNNTDQLATILKYHVVNGDVTSQALTQAITDAGDAGYEIETLGGGTLTATMDGGNVILTDATGGTATVTQTDIDASNGVIHAIDAVLMPQ</sequence>
<feature type="chain" id="PRO_5017996112" evidence="1">
    <location>
        <begin position="24"/>
        <end position="193"/>
    </location>
</feature>
<feature type="signal peptide" evidence="1">
    <location>
        <begin position="1"/>
        <end position="23"/>
    </location>
</feature>
<dbReference type="RefSeq" id="WP_123881380.1">
    <property type="nucleotide sequence ID" value="NZ_RPFZ01000001.1"/>
</dbReference>
<name>A0A3N5DBP8_9SPHN</name>
<reference evidence="3 4" key="1">
    <citation type="submission" date="2018-11" db="EMBL/GenBank/DDBJ databases">
        <title>Erythrobacter spongiae sp. nov., isolated from a marine sponge.</title>
        <authorList>
            <person name="Zhuang L."/>
            <person name="Luo L."/>
        </authorList>
    </citation>
    <scope>NUCLEOTIDE SEQUENCE [LARGE SCALE GENOMIC DNA]</scope>
    <source>
        <strain evidence="3 4">HN-E23</strain>
    </source>
</reference>
<comment type="caution">
    <text evidence="3">The sequence shown here is derived from an EMBL/GenBank/DDBJ whole genome shotgun (WGS) entry which is preliminary data.</text>
</comment>
<evidence type="ECO:0000259" key="2">
    <source>
        <dbReference type="PROSITE" id="PS50213"/>
    </source>
</evidence>
<keyword evidence="1" id="KW-0732">Signal</keyword>
<dbReference type="PROSITE" id="PS51257">
    <property type="entry name" value="PROKAR_LIPOPROTEIN"/>
    <property type="match status" value="1"/>
</dbReference>
<dbReference type="FunFam" id="2.30.180.10:FF:000032">
    <property type="entry name" value="Fasciclin domain-containing protein, putative"/>
    <property type="match status" value="1"/>
</dbReference>
<dbReference type="InterPro" id="IPR000782">
    <property type="entry name" value="FAS1_domain"/>
</dbReference>
<dbReference type="OrthoDB" id="9800666at2"/>
<dbReference type="PANTHER" id="PTHR10900:SF77">
    <property type="entry name" value="FI19380P1"/>
    <property type="match status" value="1"/>
</dbReference>
<dbReference type="PANTHER" id="PTHR10900">
    <property type="entry name" value="PERIOSTIN-RELATED"/>
    <property type="match status" value="1"/>
</dbReference>
<protein>
    <submittedName>
        <fullName evidence="3">Fasciclin domain-containing protein</fullName>
    </submittedName>
</protein>
<dbReference type="InterPro" id="IPR050904">
    <property type="entry name" value="Adhesion/Biosynth-related"/>
</dbReference>
<accession>A0A3N5DBP8</accession>
<dbReference type="Proteomes" id="UP000275232">
    <property type="component" value="Unassembled WGS sequence"/>
</dbReference>